<reference evidence="1" key="2">
    <citation type="journal article" date="2015" name="Fish Shellfish Immunol.">
        <title>Early steps in the European eel (Anguilla anguilla)-Vibrio vulnificus interaction in the gills: Role of the RtxA13 toxin.</title>
        <authorList>
            <person name="Callol A."/>
            <person name="Pajuelo D."/>
            <person name="Ebbesson L."/>
            <person name="Teles M."/>
            <person name="MacKenzie S."/>
            <person name="Amaro C."/>
        </authorList>
    </citation>
    <scope>NUCLEOTIDE SEQUENCE</scope>
</reference>
<dbReference type="AlphaFoldDB" id="A0A0E9UJL6"/>
<organism evidence="1">
    <name type="scientific">Anguilla anguilla</name>
    <name type="common">European freshwater eel</name>
    <name type="synonym">Muraena anguilla</name>
    <dbReference type="NCBI Taxonomy" id="7936"/>
    <lineage>
        <taxon>Eukaryota</taxon>
        <taxon>Metazoa</taxon>
        <taxon>Chordata</taxon>
        <taxon>Craniata</taxon>
        <taxon>Vertebrata</taxon>
        <taxon>Euteleostomi</taxon>
        <taxon>Actinopterygii</taxon>
        <taxon>Neopterygii</taxon>
        <taxon>Teleostei</taxon>
        <taxon>Anguilliformes</taxon>
        <taxon>Anguillidae</taxon>
        <taxon>Anguilla</taxon>
    </lineage>
</organism>
<dbReference type="EMBL" id="GBXM01042523">
    <property type="protein sequence ID" value="JAH66054.1"/>
    <property type="molecule type" value="Transcribed_RNA"/>
</dbReference>
<reference evidence="1" key="1">
    <citation type="submission" date="2014-11" db="EMBL/GenBank/DDBJ databases">
        <authorList>
            <person name="Amaro Gonzalez C."/>
        </authorList>
    </citation>
    <scope>NUCLEOTIDE SEQUENCE</scope>
</reference>
<accession>A0A0E9UJL6</accession>
<sequence>MVHFCPSNNATIHVFAMCCHKVIRLYLIAVQAR</sequence>
<proteinExistence type="predicted"/>
<name>A0A0E9UJL6_ANGAN</name>
<evidence type="ECO:0000313" key="1">
    <source>
        <dbReference type="EMBL" id="JAH66054.1"/>
    </source>
</evidence>
<protein>
    <submittedName>
        <fullName evidence="1">Uncharacterized protein</fullName>
    </submittedName>
</protein>